<keyword evidence="4 10" id="KW-0227">DNA damage</keyword>
<keyword evidence="5 10" id="KW-0378">Hydrolase</keyword>
<comment type="catalytic activity">
    <reaction evidence="10">
        <text>2'-deoxyribonucleotide-(2'-deoxyribose 5'-phosphate)-2'-deoxyribonucleotide-DNA = a 3'-end 2'-deoxyribonucleotide-(2,3-dehydro-2,3-deoxyribose 5'-phosphate)-DNA + a 5'-end 5'-phospho-2'-deoxyribonucleoside-DNA + H(+)</text>
        <dbReference type="Rhea" id="RHEA:66592"/>
        <dbReference type="Rhea" id="RHEA-COMP:13180"/>
        <dbReference type="Rhea" id="RHEA-COMP:16897"/>
        <dbReference type="Rhea" id="RHEA-COMP:17067"/>
        <dbReference type="ChEBI" id="CHEBI:15378"/>
        <dbReference type="ChEBI" id="CHEBI:136412"/>
        <dbReference type="ChEBI" id="CHEBI:157695"/>
        <dbReference type="ChEBI" id="CHEBI:167181"/>
        <dbReference type="EC" id="4.2.99.18"/>
    </reaction>
</comment>
<dbReference type="InterPro" id="IPR005759">
    <property type="entry name" value="Nth"/>
</dbReference>
<dbReference type="PANTHER" id="PTHR10359">
    <property type="entry name" value="A/G-SPECIFIC ADENINE GLYCOSYLASE/ENDONUCLEASE III"/>
    <property type="match status" value="1"/>
</dbReference>
<name>A0A3D8J2I4_9HELI</name>
<organism evidence="12 13">
    <name type="scientific">Helicobacter aurati</name>
    <dbReference type="NCBI Taxonomy" id="137778"/>
    <lineage>
        <taxon>Bacteria</taxon>
        <taxon>Pseudomonadati</taxon>
        <taxon>Campylobacterota</taxon>
        <taxon>Epsilonproteobacteria</taxon>
        <taxon>Campylobacterales</taxon>
        <taxon>Helicobacteraceae</taxon>
        <taxon>Helicobacter</taxon>
    </lineage>
</organism>
<evidence type="ECO:0000313" key="13">
    <source>
        <dbReference type="Proteomes" id="UP000256424"/>
    </source>
</evidence>
<keyword evidence="2 10" id="KW-0004">4Fe-4S</keyword>
<dbReference type="PANTHER" id="PTHR10359:SF18">
    <property type="entry name" value="ENDONUCLEASE III"/>
    <property type="match status" value="1"/>
</dbReference>
<sequence>MGRNKILLDKLAHEDIYLHNTLSESEIEHNITQNRSRLQRAEEIKQRFLQKYQNAKTELQYSNIYELLIAVMLSAQCTDKRVNLVTPTLFAKYPNTRALSEATFEEVSAIIKSISFFNVKARHLIAMAKSVEKDFGGNIPMNQRDLMKLQGVGQKSANVVLGEFLHLNYMAVDTHVFRVSHRLSLSSSISAIETEKDLVRLFKDHLNLLHQAFVLFGRYECKATKPNCPDCFVSDFCISKQNFKPR</sequence>
<keyword evidence="9 10" id="KW-0326">Glycosidase</keyword>
<dbReference type="Pfam" id="PF00730">
    <property type="entry name" value="HhH-GPD"/>
    <property type="match status" value="1"/>
</dbReference>
<dbReference type="GO" id="GO:0051539">
    <property type="term" value="F:4 iron, 4 sulfur cluster binding"/>
    <property type="evidence" value="ECO:0007669"/>
    <property type="project" value="UniProtKB-UniRule"/>
</dbReference>
<dbReference type="EMBL" id="NXLW01000010">
    <property type="protein sequence ID" value="RDU71679.1"/>
    <property type="molecule type" value="Genomic_DNA"/>
</dbReference>
<dbReference type="Proteomes" id="UP000256424">
    <property type="component" value="Unassembled WGS sequence"/>
</dbReference>
<keyword evidence="10" id="KW-0456">Lyase</keyword>
<evidence type="ECO:0000256" key="5">
    <source>
        <dbReference type="ARBA" id="ARBA00022801"/>
    </source>
</evidence>
<dbReference type="EC" id="4.2.99.18" evidence="10"/>
<dbReference type="NCBIfam" id="TIGR01083">
    <property type="entry name" value="nth"/>
    <property type="match status" value="1"/>
</dbReference>
<dbReference type="SUPFAM" id="SSF48150">
    <property type="entry name" value="DNA-glycosylase"/>
    <property type="match status" value="1"/>
</dbReference>
<dbReference type="OrthoDB" id="9800977at2"/>
<dbReference type="PIRSF" id="PIRSF001435">
    <property type="entry name" value="Nth"/>
    <property type="match status" value="1"/>
</dbReference>
<dbReference type="GO" id="GO:0019104">
    <property type="term" value="F:DNA N-glycosylase activity"/>
    <property type="evidence" value="ECO:0007669"/>
    <property type="project" value="UniProtKB-UniRule"/>
</dbReference>
<dbReference type="InterPro" id="IPR011257">
    <property type="entry name" value="DNA_glycosylase"/>
</dbReference>
<dbReference type="GO" id="GO:0046872">
    <property type="term" value="F:metal ion binding"/>
    <property type="evidence" value="ECO:0007669"/>
    <property type="project" value="UniProtKB-KW"/>
</dbReference>
<evidence type="ECO:0000256" key="6">
    <source>
        <dbReference type="ARBA" id="ARBA00023004"/>
    </source>
</evidence>
<evidence type="ECO:0000256" key="10">
    <source>
        <dbReference type="HAMAP-Rule" id="MF_00942"/>
    </source>
</evidence>
<dbReference type="HAMAP" id="MF_00942">
    <property type="entry name" value="Nth"/>
    <property type="match status" value="1"/>
</dbReference>
<feature type="binding site" evidence="10">
    <location>
        <position position="228"/>
    </location>
    <ligand>
        <name>[4Fe-4S] cluster</name>
        <dbReference type="ChEBI" id="CHEBI:49883"/>
    </ligand>
</feature>
<keyword evidence="10" id="KW-0238">DNA-binding</keyword>
<dbReference type="GO" id="GO:0006285">
    <property type="term" value="P:base-excision repair, AP site formation"/>
    <property type="evidence" value="ECO:0007669"/>
    <property type="project" value="TreeGrafter"/>
</dbReference>
<dbReference type="InterPro" id="IPR003265">
    <property type="entry name" value="HhH-GPD_domain"/>
</dbReference>
<dbReference type="SMART" id="SM00478">
    <property type="entry name" value="ENDO3c"/>
    <property type="match status" value="1"/>
</dbReference>
<feature type="binding site" evidence="10">
    <location>
        <position position="221"/>
    </location>
    <ligand>
        <name>[4Fe-4S] cluster</name>
        <dbReference type="ChEBI" id="CHEBI:49883"/>
    </ligand>
</feature>
<feature type="binding site" evidence="10">
    <location>
        <position position="231"/>
    </location>
    <ligand>
        <name>[4Fe-4S] cluster</name>
        <dbReference type="ChEBI" id="CHEBI:49883"/>
    </ligand>
</feature>
<evidence type="ECO:0000256" key="7">
    <source>
        <dbReference type="ARBA" id="ARBA00023014"/>
    </source>
</evidence>
<evidence type="ECO:0000256" key="2">
    <source>
        <dbReference type="ARBA" id="ARBA00022485"/>
    </source>
</evidence>
<feature type="domain" description="HhH-GPD" evidence="11">
    <location>
        <begin position="73"/>
        <end position="219"/>
    </location>
</feature>
<proteinExistence type="inferred from homology"/>
<keyword evidence="6 10" id="KW-0408">Iron</keyword>
<keyword evidence="7 10" id="KW-0411">Iron-sulfur</keyword>
<evidence type="ECO:0000256" key="9">
    <source>
        <dbReference type="ARBA" id="ARBA00023295"/>
    </source>
</evidence>
<dbReference type="FunFam" id="1.10.340.30:FF:000001">
    <property type="entry name" value="Endonuclease III"/>
    <property type="match status" value="1"/>
</dbReference>
<keyword evidence="8 10" id="KW-0234">DNA repair</keyword>
<dbReference type="GO" id="GO:0003677">
    <property type="term" value="F:DNA binding"/>
    <property type="evidence" value="ECO:0007669"/>
    <property type="project" value="UniProtKB-UniRule"/>
</dbReference>
<feature type="binding site" evidence="10">
    <location>
        <position position="237"/>
    </location>
    <ligand>
        <name>[4Fe-4S] cluster</name>
        <dbReference type="ChEBI" id="CHEBI:49883"/>
    </ligand>
</feature>
<gene>
    <name evidence="10 12" type="primary">nth</name>
    <name evidence="12" type="ORF">CQA66_06075</name>
</gene>
<dbReference type="AlphaFoldDB" id="A0A3D8J2I4"/>
<keyword evidence="3 10" id="KW-0479">Metal-binding</keyword>
<comment type="caution">
    <text evidence="12">The sequence shown here is derived from an EMBL/GenBank/DDBJ whole genome shotgun (WGS) entry which is preliminary data.</text>
</comment>
<evidence type="ECO:0000313" key="12">
    <source>
        <dbReference type="EMBL" id="RDU71679.1"/>
    </source>
</evidence>
<dbReference type="CDD" id="cd00056">
    <property type="entry name" value="ENDO3c"/>
    <property type="match status" value="1"/>
</dbReference>
<comment type="similarity">
    <text evidence="1 10">Belongs to the Nth/MutY family.</text>
</comment>
<comment type="cofactor">
    <cofactor evidence="10">
        <name>[4Fe-4S] cluster</name>
        <dbReference type="ChEBI" id="CHEBI:49883"/>
    </cofactor>
    <text evidence="10">Binds 1 [4Fe-4S] cluster.</text>
</comment>
<evidence type="ECO:0000256" key="1">
    <source>
        <dbReference type="ARBA" id="ARBA00008343"/>
    </source>
</evidence>
<dbReference type="InterPro" id="IPR023170">
    <property type="entry name" value="HhH_base_excis_C"/>
</dbReference>
<protein>
    <recommendedName>
        <fullName evidence="10">Endonuclease III</fullName>
        <ecNumber evidence="10">4.2.99.18</ecNumber>
    </recommendedName>
    <alternativeName>
        <fullName evidence="10">DNA-(apurinic or apyrimidinic site) lyase</fullName>
    </alternativeName>
</protein>
<dbReference type="Gene3D" id="1.10.340.30">
    <property type="entry name" value="Hypothetical protein, domain 2"/>
    <property type="match status" value="1"/>
</dbReference>
<keyword evidence="12" id="KW-0255">Endonuclease</keyword>
<evidence type="ECO:0000259" key="11">
    <source>
        <dbReference type="SMART" id="SM00478"/>
    </source>
</evidence>
<dbReference type="Gene3D" id="1.10.1670.10">
    <property type="entry name" value="Helix-hairpin-Helix base-excision DNA repair enzymes (C-terminal)"/>
    <property type="match status" value="1"/>
</dbReference>
<accession>A0A3D8J2I4</accession>
<evidence type="ECO:0000256" key="8">
    <source>
        <dbReference type="ARBA" id="ARBA00023204"/>
    </source>
</evidence>
<evidence type="ECO:0000256" key="4">
    <source>
        <dbReference type="ARBA" id="ARBA00022763"/>
    </source>
</evidence>
<dbReference type="GO" id="GO:0140078">
    <property type="term" value="F:class I DNA-(apurinic or apyrimidinic site) endonuclease activity"/>
    <property type="evidence" value="ECO:0007669"/>
    <property type="project" value="UniProtKB-EC"/>
</dbReference>
<comment type="function">
    <text evidence="10">DNA repair enzyme that has both DNA N-glycosylase activity and AP-lyase activity. The DNA N-glycosylase activity releases various damaged pyrimidines from DNA by cleaving the N-glycosidic bond, leaving an AP (apurinic/apyrimidinic) site. The AP-lyase activity cleaves the phosphodiester bond 3' to the AP site by a beta-elimination, leaving a 3'-terminal unsaturated sugar and a product with a terminal 5'-phosphate.</text>
</comment>
<keyword evidence="12" id="KW-0540">Nuclease</keyword>
<reference evidence="12 13" key="1">
    <citation type="submission" date="2018-04" db="EMBL/GenBank/DDBJ databases">
        <title>Novel Campyloabacter and Helicobacter Species and Strains.</title>
        <authorList>
            <person name="Mannion A.J."/>
            <person name="Shen Z."/>
            <person name="Fox J.G."/>
        </authorList>
    </citation>
    <scope>NUCLEOTIDE SEQUENCE [LARGE SCALE GENOMIC DNA]</scope>
    <source>
        <strain evidence="12 13">MIT 97-5075</strain>
    </source>
</reference>
<evidence type="ECO:0000256" key="3">
    <source>
        <dbReference type="ARBA" id="ARBA00022723"/>
    </source>
</evidence>
<keyword evidence="13" id="KW-1185">Reference proteome</keyword>